<reference evidence="1 2" key="1">
    <citation type="submission" date="2019-11" db="EMBL/GenBank/DDBJ databases">
        <title>Comparative genomics of hydrocarbon-degrading Desulfosarcina strains.</title>
        <authorList>
            <person name="Watanabe M."/>
            <person name="Kojima H."/>
            <person name="Fukui M."/>
        </authorList>
    </citation>
    <scope>NUCLEOTIDE SEQUENCE [LARGE SCALE GENOMIC DNA]</scope>
    <source>
        <strain evidence="1 2">28bB2T</strain>
    </source>
</reference>
<accession>A0A5K8A0D8</accession>
<evidence type="ECO:0000313" key="1">
    <source>
        <dbReference type="EMBL" id="BBO85963.1"/>
    </source>
</evidence>
<dbReference type="SUPFAM" id="SSF56672">
    <property type="entry name" value="DNA/RNA polymerases"/>
    <property type="match status" value="1"/>
</dbReference>
<proteinExistence type="predicted"/>
<organism evidence="1 2">
    <name type="scientific">Desulfosarcina ovata subsp. sediminis</name>
    <dbReference type="NCBI Taxonomy" id="885957"/>
    <lineage>
        <taxon>Bacteria</taxon>
        <taxon>Pseudomonadati</taxon>
        <taxon>Thermodesulfobacteriota</taxon>
        <taxon>Desulfobacteria</taxon>
        <taxon>Desulfobacterales</taxon>
        <taxon>Desulfosarcinaceae</taxon>
        <taxon>Desulfosarcina</taxon>
    </lineage>
</organism>
<dbReference type="InterPro" id="IPR043502">
    <property type="entry name" value="DNA/RNA_pol_sf"/>
</dbReference>
<name>A0A5K8A0D8_9BACT</name>
<dbReference type="KEGG" id="dov:DSCO28_65290"/>
<evidence type="ECO:0008006" key="3">
    <source>
        <dbReference type="Google" id="ProtNLM"/>
    </source>
</evidence>
<dbReference type="EMBL" id="AP021876">
    <property type="protein sequence ID" value="BBO85963.1"/>
    <property type="molecule type" value="Genomic_DNA"/>
</dbReference>
<protein>
    <recommendedName>
        <fullName evidence="3">Reverse transcriptase domain-containing protein</fullName>
    </recommendedName>
</protein>
<sequence>MFCYERICFISLAKSVSPVWILEADIKACFDEISHLWMLDNILMDKEVLRKWLKAGYMENGTIYATERARPRDEKKASEYEKNMDETKVLVQWLKTVDLLNVGKG</sequence>
<evidence type="ECO:0000313" key="2">
    <source>
        <dbReference type="Proteomes" id="UP000425960"/>
    </source>
</evidence>
<dbReference type="Proteomes" id="UP000425960">
    <property type="component" value="Chromosome"/>
</dbReference>
<dbReference type="AlphaFoldDB" id="A0A5K8A0D8"/>
<gene>
    <name evidence="1" type="ORF">DSCO28_65290</name>
</gene>